<protein>
    <submittedName>
        <fullName evidence="1">Uncharacterized protein</fullName>
    </submittedName>
</protein>
<dbReference type="Proteomes" id="UP001186944">
    <property type="component" value="Unassembled WGS sequence"/>
</dbReference>
<evidence type="ECO:0000313" key="1">
    <source>
        <dbReference type="EMBL" id="KAK3085483.1"/>
    </source>
</evidence>
<comment type="caution">
    <text evidence="1">The sequence shown here is derived from an EMBL/GenBank/DDBJ whole genome shotgun (WGS) entry which is preliminary data.</text>
</comment>
<name>A0AA89BK65_PINIB</name>
<organism evidence="1 2">
    <name type="scientific">Pinctada imbricata</name>
    <name type="common">Atlantic pearl-oyster</name>
    <name type="synonym">Pinctada martensii</name>
    <dbReference type="NCBI Taxonomy" id="66713"/>
    <lineage>
        <taxon>Eukaryota</taxon>
        <taxon>Metazoa</taxon>
        <taxon>Spiralia</taxon>
        <taxon>Lophotrochozoa</taxon>
        <taxon>Mollusca</taxon>
        <taxon>Bivalvia</taxon>
        <taxon>Autobranchia</taxon>
        <taxon>Pteriomorphia</taxon>
        <taxon>Pterioida</taxon>
        <taxon>Pterioidea</taxon>
        <taxon>Pteriidae</taxon>
        <taxon>Pinctada</taxon>
    </lineage>
</organism>
<evidence type="ECO:0000313" key="2">
    <source>
        <dbReference type="Proteomes" id="UP001186944"/>
    </source>
</evidence>
<dbReference type="EMBL" id="VSWD01000012">
    <property type="protein sequence ID" value="KAK3085483.1"/>
    <property type="molecule type" value="Genomic_DNA"/>
</dbReference>
<sequence>MAESSKQHGISLISKGLYRILSDVLGAECIVKLRRQQWDTVNLLNSCDTSDSYRITSGSRLEGFDFKSSDVDTMHIARNVSVLTKPTCFYAQQLQSPSIFVMENEDCSPGFTLIRCLTCDTDNEILYSSLVWKRNYMYLSSSAIVQTFLDSSIREVHGPCKAGNLLGIDADHAYTLKCPVWPRKTTPFVNRSIKQGWPPNDVLRYPMYNRAFFNAW</sequence>
<accession>A0AA89BK65</accession>
<keyword evidence="2" id="KW-1185">Reference proteome</keyword>
<dbReference type="AlphaFoldDB" id="A0AA89BK65"/>
<gene>
    <name evidence="1" type="ORF">FSP39_004092</name>
</gene>
<proteinExistence type="predicted"/>
<reference evidence="1" key="1">
    <citation type="submission" date="2019-08" db="EMBL/GenBank/DDBJ databases">
        <title>The improved chromosome-level genome for the pearl oyster Pinctada fucata martensii using PacBio sequencing and Hi-C.</title>
        <authorList>
            <person name="Zheng Z."/>
        </authorList>
    </citation>
    <scope>NUCLEOTIDE SEQUENCE</scope>
    <source>
        <strain evidence="1">ZZ-2019</strain>
        <tissue evidence="1">Adductor muscle</tissue>
    </source>
</reference>